<dbReference type="Proteomes" id="UP001311915">
    <property type="component" value="Unassembled WGS sequence"/>
</dbReference>
<name>A0AAV9MGZ3_9SOLN</name>
<dbReference type="InterPro" id="IPR032535">
    <property type="entry name" value="Oberon_CC"/>
</dbReference>
<evidence type="ECO:0000259" key="1">
    <source>
        <dbReference type="Pfam" id="PF16312"/>
    </source>
</evidence>
<dbReference type="AlphaFoldDB" id="A0AAV9MGZ3"/>
<feature type="domain" description="Oberon coiled-coil region" evidence="1">
    <location>
        <begin position="22"/>
        <end position="95"/>
    </location>
</feature>
<evidence type="ECO:0000313" key="2">
    <source>
        <dbReference type="EMBL" id="KAK4736324.1"/>
    </source>
</evidence>
<dbReference type="GO" id="GO:0005634">
    <property type="term" value="C:nucleus"/>
    <property type="evidence" value="ECO:0007669"/>
    <property type="project" value="TreeGrafter"/>
</dbReference>
<evidence type="ECO:0000313" key="3">
    <source>
        <dbReference type="Proteomes" id="UP001311915"/>
    </source>
</evidence>
<dbReference type="GO" id="GO:0010071">
    <property type="term" value="P:root meristem specification"/>
    <property type="evidence" value="ECO:0007669"/>
    <property type="project" value="TreeGrafter"/>
</dbReference>
<accession>A0AAV9MGZ3</accession>
<reference evidence="2 3" key="1">
    <citation type="submission" date="2023-10" db="EMBL/GenBank/DDBJ databases">
        <title>Genome-Wide Identification Analysis in wild type Solanum Pinnatisectum Reveals Some Genes Defensing Phytophthora Infestans.</title>
        <authorList>
            <person name="Sun C."/>
        </authorList>
    </citation>
    <scope>NUCLEOTIDE SEQUENCE [LARGE SCALE GENOMIC DNA]</scope>
    <source>
        <strain evidence="2">LQN</strain>
        <tissue evidence="2">Leaf</tissue>
    </source>
</reference>
<protein>
    <recommendedName>
        <fullName evidence="1">Oberon coiled-coil region domain-containing protein</fullName>
    </recommendedName>
</protein>
<keyword evidence="3" id="KW-1185">Reference proteome</keyword>
<gene>
    <name evidence="2" type="ORF">R3W88_000021</name>
</gene>
<dbReference type="PANTHER" id="PTHR21736:SF38">
    <property type="entry name" value="PROTEIN OBERON 3"/>
    <property type="match status" value="1"/>
</dbReference>
<dbReference type="GO" id="GO:0010492">
    <property type="term" value="P:maintenance of shoot apical meristem identity"/>
    <property type="evidence" value="ECO:0007669"/>
    <property type="project" value="TreeGrafter"/>
</dbReference>
<dbReference type="PANTHER" id="PTHR21736">
    <property type="entry name" value="VERNALIZATION-INSENSITIVE PROTEIN 3"/>
    <property type="match status" value="1"/>
</dbReference>
<dbReference type="InterPro" id="IPR004082">
    <property type="entry name" value="OBERON"/>
</dbReference>
<dbReference type="PRINTS" id="PR01544">
    <property type="entry name" value="ARATH130DUF"/>
</dbReference>
<sequence length="110" mass="12574">MRPFDPFINDFNASFTAIKTIEDERSVKQSKKDEVDSLGCIVRIKELEARLFQSRAADARGEAVSLRRLARLESKKLNETYYEKLSKLCSQETEVACLLTKMEAAKQLLV</sequence>
<proteinExistence type="predicted"/>
<organism evidence="2 3">
    <name type="scientific">Solanum pinnatisectum</name>
    <name type="common">tansyleaf nightshade</name>
    <dbReference type="NCBI Taxonomy" id="50273"/>
    <lineage>
        <taxon>Eukaryota</taxon>
        <taxon>Viridiplantae</taxon>
        <taxon>Streptophyta</taxon>
        <taxon>Embryophyta</taxon>
        <taxon>Tracheophyta</taxon>
        <taxon>Spermatophyta</taxon>
        <taxon>Magnoliopsida</taxon>
        <taxon>eudicotyledons</taxon>
        <taxon>Gunneridae</taxon>
        <taxon>Pentapetalae</taxon>
        <taxon>asterids</taxon>
        <taxon>lamiids</taxon>
        <taxon>Solanales</taxon>
        <taxon>Solanaceae</taxon>
        <taxon>Solanoideae</taxon>
        <taxon>Solaneae</taxon>
        <taxon>Solanum</taxon>
    </lineage>
</organism>
<comment type="caution">
    <text evidence="2">The sequence shown here is derived from an EMBL/GenBank/DDBJ whole genome shotgun (WGS) entry which is preliminary data.</text>
</comment>
<dbReference type="EMBL" id="JAWPEI010000001">
    <property type="protein sequence ID" value="KAK4736324.1"/>
    <property type="molecule type" value="Genomic_DNA"/>
</dbReference>
<dbReference type="GO" id="GO:0010468">
    <property type="term" value="P:regulation of gene expression"/>
    <property type="evidence" value="ECO:0007669"/>
    <property type="project" value="TreeGrafter"/>
</dbReference>
<dbReference type="Pfam" id="PF16312">
    <property type="entry name" value="Oberon_cc"/>
    <property type="match status" value="1"/>
</dbReference>
<dbReference type="GO" id="GO:0010078">
    <property type="term" value="P:maintenance of root meristem identity"/>
    <property type="evidence" value="ECO:0007669"/>
    <property type="project" value="TreeGrafter"/>
</dbReference>